<evidence type="ECO:0000313" key="3">
    <source>
        <dbReference type="Proteomes" id="UP000219338"/>
    </source>
</evidence>
<dbReference type="Proteomes" id="UP000219338">
    <property type="component" value="Unassembled WGS sequence"/>
</dbReference>
<keyword evidence="3" id="KW-1185">Reference proteome</keyword>
<dbReference type="OrthoDB" id="3365698at2759"/>
<protein>
    <recommendedName>
        <fullName evidence="4">F-box domain-containing protein</fullName>
    </recommendedName>
</protein>
<dbReference type="STRING" id="47428.A0A284S4C1"/>
<organism evidence="2 3">
    <name type="scientific">Armillaria ostoyae</name>
    <name type="common">Armillaria root rot fungus</name>
    <dbReference type="NCBI Taxonomy" id="47428"/>
    <lineage>
        <taxon>Eukaryota</taxon>
        <taxon>Fungi</taxon>
        <taxon>Dikarya</taxon>
        <taxon>Basidiomycota</taxon>
        <taxon>Agaricomycotina</taxon>
        <taxon>Agaricomycetes</taxon>
        <taxon>Agaricomycetidae</taxon>
        <taxon>Agaricales</taxon>
        <taxon>Marasmiineae</taxon>
        <taxon>Physalacriaceae</taxon>
        <taxon>Armillaria</taxon>
    </lineage>
</organism>
<name>A0A284S4C1_ARMOS</name>
<sequence length="545" mass="61788">MPDSCGFCGIESVPDQQTLRSARIAELLRQNGPPLDAEKPALFAAIIEGPEKLADIEKKIAEAQQVLEGLLRERELVKLQLADAKTLLHPIRSLSDEIFHEIFSWCVYDWGYIRASAGCLSAESLDPQRPPWTLTRVSYRWHDVALSSSRLWSTVIFDSCRYSELKVTDRTCSFRLSTQLARARECDLTIFIRSSSSSDLHNHPAFALLEASAYRWKSLYANMPPRSLAAFSGNAFPRLCDLVVKVKARSPSAQRSMIVDTFESAPSLQTFRTISDADPCRILRLPWSSLTSYTCADASSEHNWAVMERLTSVRDLFLYFRNYTASPDAPIPMPSVRRVGMQEMAKFCSGAISRVFDSLVLSSLTCLNICFPEDRVVHFPKTAAPLIHLTKLGISCDFLHDQENVINFIEFLRTTTRIEDLRLGAPTLPDSLLLGMTVVADQTPVLPSLRILRFYPGLPSFNAIPFFRMLESRYKGDARTGKVKKELCDADIKIEEDYAENHPPPRVLLQELRFKRVPKPSFDKAEEIMRWDEICDELKVIYESM</sequence>
<evidence type="ECO:0000313" key="2">
    <source>
        <dbReference type="EMBL" id="SJL15851.1"/>
    </source>
</evidence>
<keyword evidence="1" id="KW-0175">Coiled coil</keyword>
<dbReference type="EMBL" id="FUEG01000031">
    <property type="protein sequence ID" value="SJL15851.1"/>
    <property type="molecule type" value="Genomic_DNA"/>
</dbReference>
<reference evidence="3" key="1">
    <citation type="journal article" date="2017" name="Nat. Ecol. Evol.">
        <title>Genome expansion and lineage-specific genetic innovations in the forest pathogenic fungi Armillaria.</title>
        <authorList>
            <person name="Sipos G."/>
            <person name="Prasanna A.N."/>
            <person name="Walter M.C."/>
            <person name="O'Connor E."/>
            <person name="Balint B."/>
            <person name="Krizsan K."/>
            <person name="Kiss B."/>
            <person name="Hess J."/>
            <person name="Varga T."/>
            <person name="Slot J."/>
            <person name="Riley R."/>
            <person name="Boka B."/>
            <person name="Rigling D."/>
            <person name="Barry K."/>
            <person name="Lee J."/>
            <person name="Mihaltcheva S."/>
            <person name="LaButti K."/>
            <person name="Lipzen A."/>
            <person name="Waldron R."/>
            <person name="Moloney N.M."/>
            <person name="Sperisen C."/>
            <person name="Kredics L."/>
            <person name="Vagvoelgyi C."/>
            <person name="Patrignani A."/>
            <person name="Fitzpatrick D."/>
            <person name="Nagy I."/>
            <person name="Doyle S."/>
            <person name="Anderson J.B."/>
            <person name="Grigoriev I.V."/>
            <person name="Gueldener U."/>
            <person name="Muensterkoetter M."/>
            <person name="Nagy L.G."/>
        </authorList>
    </citation>
    <scope>NUCLEOTIDE SEQUENCE [LARGE SCALE GENOMIC DNA]</scope>
    <source>
        <strain evidence="3">C18/9</strain>
    </source>
</reference>
<accession>A0A284S4C1</accession>
<dbReference type="AlphaFoldDB" id="A0A284S4C1"/>
<proteinExistence type="predicted"/>
<evidence type="ECO:0000256" key="1">
    <source>
        <dbReference type="SAM" id="Coils"/>
    </source>
</evidence>
<evidence type="ECO:0008006" key="4">
    <source>
        <dbReference type="Google" id="ProtNLM"/>
    </source>
</evidence>
<feature type="coiled-coil region" evidence="1">
    <location>
        <begin position="53"/>
        <end position="80"/>
    </location>
</feature>
<gene>
    <name evidence="2" type="ORF">ARMOST_19357</name>
</gene>